<accession>A0ABV5AEV0</accession>
<dbReference type="InterPro" id="IPR000801">
    <property type="entry name" value="Esterase-like"/>
</dbReference>
<reference evidence="1 2" key="1">
    <citation type="journal article" date="2024" name="Int. J. Mol. Sci.">
        <title>Exploration of Alicyclobacillus spp. Genome in Search of Antibiotic Resistance.</title>
        <authorList>
            <person name="Bucka-Kolendo J."/>
            <person name="Kiousi D.E."/>
            <person name="Dekowska A."/>
            <person name="Mikolajczuk-Szczyrba A."/>
            <person name="Karadedos D.M."/>
            <person name="Michael P."/>
            <person name="Galanis A."/>
            <person name="Sokolowska B."/>
        </authorList>
    </citation>
    <scope>NUCLEOTIDE SEQUENCE [LARGE SCALE GENOMIC DNA]</scope>
    <source>
        <strain evidence="1 2">KKP 3000</strain>
    </source>
</reference>
<evidence type="ECO:0000313" key="2">
    <source>
        <dbReference type="Proteomes" id="UP001579974"/>
    </source>
</evidence>
<gene>
    <name evidence="1" type="ORF">KKP3000_004293</name>
</gene>
<dbReference type="PANTHER" id="PTHR48098">
    <property type="entry name" value="ENTEROCHELIN ESTERASE-RELATED"/>
    <property type="match status" value="1"/>
</dbReference>
<dbReference type="SUPFAM" id="SSF53474">
    <property type="entry name" value="alpha/beta-Hydrolases"/>
    <property type="match status" value="1"/>
</dbReference>
<protein>
    <submittedName>
        <fullName evidence="1">Alpha/beta hydrolase-fold protein</fullName>
    </submittedName>
</protein>
<dbReference type="GO" id="GO:0016787">
    <property type="term" value="F:hydrolase activity"/>
    <property type="evidence" value="ECO:0007669"/>
    <property type="project" value="UniProtKB-KW"/>
</dbReference>
<keyword evidence="2" id="KW-1185">Reference proteome</keyword>
<dbReference type="EMBL" id="JBDXSU010000007">
    <property type="protein sequence ID" value="MFB5190807.1"/>
    <property type="molecule type" value="Genomic_DNA"/>
</dbReference>
<sequence length="306" mass="33940">MSTRKLTALVWMVGTVFTAGCSSPNPAHVVHAIATNVLHAPARVQHVTFYSESLHAQMKMNVYLPPGYNSKTKYPVLYLLHGKGGNEYSFMTSLVPGRSVGIDKDATELIDEHKIRPLIIVAPELDNSYGVNTGKYRKDVRGYSRGEYSTYLETDVVHYIDSHYSTVTSAAGRYIGGLSMGGFAALDAAFTRPTEYSKVGVMSAALWVGGLPRELAWIYPTKQDQAQRDPITIAEHTRIKIPVDIIEGKQDPFYSADVDLDQVLKAQSADVFLHTYRGAHNYMFWRSHAKELLLFFDATPTTASPS</sequence>
<organism evidence="1 2">
    <name type="scientific">Alicyclobacillus fastidiosus</name>
    <dbReference type="NCBI Taxonomy" id="392011"/>
    <lineage>
        <taxon>Bacteria</taxon>
        <taxon>Bacillati</taxon>
        <taxon>Bacillota</taxon>
        <taxon>Bacilli</taxon>
        <taxon>Bacillales</taxon>
        <taxon>Alicyclobacillaceae</taxon>
        <taxon>Alicyclobacillus</taxon>
    </lineage>
</organism>
<keyword evidence="1" id="KW-0378">Hydrolase</keyword>
<dbReference type="PROSITE" id="PS51257">
    <property type="entry name" value="PROKAR_LIPOPROTEIN"/>
    <property type="match status" value="1"/>
</dbReference>
<dbReference type="Gene3D" id="3.40.50.1820">
    <property type="entry name" value="alpha/beta hydrolase"/>
    <property type="match status" value="1"/>
</dbReference>
<dbReference type="Proteomes" id="UP001579974">
    <property type="component" value="Unassembled WGS sequence"/>
</dbReference>
<dbReference type="InterPro" id="IPR029058">
    <property type="entry name" value="AB_hydrolase_fold"/>
</dbReference>
<proteinExistence type="predicted"/>
<dbReference type="PANTHER" id="PTHR48098:SF1">
    <property type="entry name" value="DIACYLGLYCEROL ACYLTRANSFERASE_MYCOLYLTRANSFERASE AG85A"/>
    <property type="match status" value="1"/>
</dbReference>
<dbReference type="InterPro" id="IPR050583">
    <property type="entry name" value="Mycobacterial_A85_antigen"/>
</dbReference>
<comment type="caution">
    <text evidence="1">The sequence shown here is derived from an EMBL/GenBank/DDBJ whole genome shotgun (WGS) entry which is preliminary data.</text>
</comment>
<evidence type="ECO:0000313" key="1">
    <source>
        <dbReference type="EMBL" id="MFB5190807.1"/>
    </source>
</evidence>
<name>A0ABV5AEV0_9BACL</name>
<dbReference type="RefSeq" id="WP_275474425.1">
    <property type="nucleotide sequence ID" value="NZ_CP162940.1"/>
</dbReference>
<dbReference type="Pfam" id="PF00756">
    <property type="entry name" value="Esterase"/>
    <property type="match status" value="1"/>
</dbReference>